<evidence type="ECO:0000313" key="1">
    <source>
        <dbReference type="EMBL" id="KAG5571535.1"/>
    </source>
</evidence>
<gene>
    <name evidence="1" type="ORF">H5410_061301</name>
</gene>
<reference evidence="1 2" key="1">
    <citation type="submission" date="2020-09" db="EMBL/GenBank/DDBJ databases">
        <title>De no assembly of potato wild relative species, Solanum commersonii.</title>
        <authorList>
            <person name="Cho K."/>
        </authorList>
    </citation>
    <scope>NUCLEOTIDE SEQUENCE [LARGE SCALE GENOMIC DNA]</scope>
    <source>
        <strain evidence="1">LZ3.2</strain>
        <tissue evidence="1">Leaf</tissue>
    </source>
</reference>
<keyword evidence="2" id="KW-1185">Reference proteome</keyword>
<proteinExistence type="predicted"/>
<comment type="caution">
    <text evidence="1">The sequence shown here is derived from an EMBL/GenBank/DDBJ whole genome shotgun (WGS) entry which is preliminary data.</text>
</comment>
<sequence length="260" mass="29552">MGILVVGKLRKGCYKTAGVWSTQGWNLTFRRLIQDWKIDTQADFYGTLDQYNGVQVGEDTLSFNSGNPKEKGNSFVLKMLFLWAKSRDSRTSVFTLQDDQQHDGLIEEKVKWKRIKKNSSFREGRGSGRTMLVQPRRWVQASLFARYSSLACLICILTNPFVYEHQGSIMAVAKFVVACGDYMGVWEETPKRWNWKSFSKTIVPIALRRNGSYDDMIASVIEANIGVDDSRPTLRINVIARPPIESANSFNDDNDSIGNE</sequence>
<name>A0A9J5W872_SOLCO</name>
<accession>A0A9J5W872</accession>
<dbReference type="AlphaFoldDB" id="A0A9J5W872"/>
<protein>
    <submittedName>
        <fullName evidence="1">Uncharacterized protein</fullName>
    </submittedName>
</protein>
<evidence type="ECO:0000313" key="2">
    <source>
        <dbReference type="Proteomes" id="UP000824120"/>
    </source>
</evidence>
<dbReference type="EMBL" id="JACXVP010000012">
    <property type="protein sequence ID" value="KAG5571535.1"/>
    <property type="molecule type" value="Genomic_DNA"/>
</dbReference>
<organism evidence="1 2">
    <name type="scientific">Solanum commersonii</name>
    <name type="common">Commerson's wild potato</name>
    <name type="synonym">Commerson's nightshade</name>
    <dbReference type="NCBI Taxonomy" id="4109"/>
    <lineage>
        <taxon>Eukaryota</taxon>
        <taxon>Viridiplantae</taxon>
        <taxon>Streptophyta</taxon>
        <taxon>Embryophyta</taxon>
        <taxon>Tracheophyta</taxon>
        <taxon>Spermatophyta</taxon>
        <taxon>Magnoliopsida</taxon>
        <taxon>eudicotyledons</taxon>
        <taxon>Gunneridae</taxon>
        <taxon>Pentapetalae</taxon>
        <taxon>asterids</taxon>
        <taxon>lamiids</taxon>
        <taxon>Solanales</taxon>
        <taxon>Solanaceae</taxon>
        <taxon>Solanoideae</taxon>
        <taxon>Solaneae</taxon>
        <taxon>Solanum</taxon>
    </lineage>
</organism>
<dbReference type="Proteomes" id="UP000824120">
    <property type="component" value="Chromosome 12"/>
</dbReference>